<sequence length="88" mass="9767">MAADWDDVRQRLLDRVFYSFDERDVEASQDLHADGYLDSLAVLVTLGVLEEEVGEGVAVEEAKVSDTASMAALKNLYLRLCDRVTSAE</sequence>
<name>A0A1H6M0I9_MYCRU</name>
<evidence type="ECO:0000313" key="2">
    <source>
        <dbReference type="Proteomes" id="UP000182915"/>
    </source>
</evidence>
<protein>
    <recommendedName>
        <fullName evidence="3">Carrier domain-containing protein</fullName>
    </recommendedName>
</protein>
<dbReference type="STRING" id="370526.SAMN04489835_5548"/>
<dbReference type="AlphaFoldDB" id="A0A1H6M0I9"/>
<keyword evidence="2" id="KW-1185">Reference proteome</keyword>
<accession>A0A1H6M0I9</accession>
<gene>
    <name evidence="1" type="ORF">SAMN04489835_5548</name>
</gene>
<proteinExistence type="predicted"/>
<dbReference type="EMBL" id="LT629971">
    <property type="protein sequence ID" value="SEH90932.1"/>
    <property type="molecule type" value="Genomic_DNA"/>
</dbReference>
<dbReference type="SUPFAM" id="SSF47336">
    <property type="entry name" value="ACP-like"/>
    <property type="match status" value="1"/>
</dbReference>
<dbReference type="RefSeq" id="WP_083409924.1">
    <property type="nucleotide sequence ID" value="NZ_LT629971.1"/>
</dbReference>
<reference evidence="2" key="1">
    <citation type="submission" date="2016-10" db="EMBL/GenBank/DDBJ databases">
        <authorList>
            <person name="Varghese N."/>
            <person name="Submissions S."/>
        </authorList>
    </citation>
    <scope>NUCLEOTIDE SEQUENCE [LARGE SCALE GENOMIC DNA]</scope>
    <source>
        <strain evidence="2">DSM 45405</strain>
    </source>
</reference>
<dbReference type="Proteomes" id="UP000182915">
    <property type="component" value="Chromosome I"/>
</dbReference>
<organism evidence="1 2">
    <name type="scientific">Mycolicibacterium rutilum</name>
    <name type="common">Mycobacterium rutilum</name>
    <dbReference type="NCBI Taxonomy" id="370526"/>
    <lineage>
        <taxon>Bacteria</taxon>
        <taxon>Bacillati</taxon>
        <taxon>Actinomycetota</taxon>
        <taxon>Actinomycetes</taxon>
        <taxon>Mycobacteriales</taxon>
        <taxon>Mycobacteriaceae</taxon>
        <taxon>Mycolicibacterium</taxon>
    </lineage>
</organism>
<dbReference type="InterPro" id="IPR036736">
    <property type="entry name" value="ACP-like_sf"/>
</dbReference>
<dbReference type="Gene3D" id="1.10.1200.10">
    <property type="entry name" value="ACP-like"/>
    <property type="match status" value="1"/>
</dbReference>
<evidence type="ECO:0000313" key="1">
    <source>
        <dbReference type="EMBL" id="SEH90932.1"/>
    </source>
</evidence>
<dbReference type="OrthoDB" id="5148229at2"/>
<evidence type="ECO:0008006" key="3">
    <source>
        <dbReference type="Google" id="ProtNLM"/>
    </source>
</evidence>